<keyword evidence="2" id="KW-0408">Iron</keyword>
<dbReference type="PROSITE" id="PS51379">
    <property type="entry name" value="4FE4S_FER_2"/>
    <property type="match status" value="2"/>
</dbReference>
<dbReference type="KEGG" id="dbc:MFMK1_000382"/>
<protein>
    <submittedName>
        <fullName evidence="5">4Fe-4S binding protein</fullName>
    </submittedName>
</protein>
<name>A0AAU0UL54_9FIRM</name>
<accession>A0AAU0UL54</accession>
<evidence type="ECO:0000256" key="3">
    <source>
        <dbReference type="ARBA" id="ARBA00023014"/>
    </source>
</evidence>
<dbReference type="SUPFAM" id="SSF54862">
    <property type="entry name" value="4Fe-4S ferredoxins"/>
    <property type="match status" value="1"/>
</dbReference>
<sequence>MKAYIDQQRCDRAPSCVVKRACPTGAIVQEKGRLFAGGKVSVDEDACEGCAICTRYCPHGAIKMKQ</sequence>
<dbReference type="GO" id="GO:0046872">
    <property type="term" value="F:metal ion binding"/>
    <property type="evidence" value="ECO:0007669"/>
    <property type="project" value="UniProtKB-KW"/>
</dbReference>
<dbReference type="AlphaFoldDB" id="A0AAU0UL54"/>
<dbReference type="Proteomes" id="UP001329915">
    <property type="component" value="Chromosome"/>
</dbReference>
<evidence type="ECO:0000256" key="2">
    <source>
        <dbReference type="ARBA" id="ARBA00023004"/>
    </source>
</evidence>
<dbReference type="PROSITE" id="PS00198">
    <property type="entry name" value="4FE4S_FER_1"/>
    <property type="match status" value="1"/>
</dbReference>
<feature type="domain" description="4Fe-4S ferredoxin-type" evidence="4">
    <location>
        <begin position="1"/>
        <end position="32"/>
    </location>
</feature>
<evidence type="ECO:0000313" key="6">
    <source>
        <dbReference type="Proteomes" id="UP001329915"/>
    </source>
</evidence>
<keyword evidence="6" id="KW-1185">Reference proteome</keyword>
<proteinExistence type="predicted"/>
<reference evidence="5 6" key="1">
    <citation type="submission" date="2023-04" db="EMBL/GenBank/DDBJ databases">
        <authorList>
            <person name="Hsu D."/>
        </authorList>
    </citation>
    <scope>NUCLEOTIDE SEQUENCE [LARGE SCALE GENOMIC DNA]</scope>
    <source>
        <strain evidence="5 6">MK1</strain>
    </source>
</reference>
<dbReference type="Gene3D" id="3.30.70.20">
    <property type="match status" value="1"/>
</dbReference>
<dbReference type="Pfam" id="PF12837">
    <property type="entry name" value="Fer4_6"/>
    <property type="match status" value="1"/>
</dbReference>
<dbReference type="InterPro" id="IPR017900">
    <property type="entry name" value="4Fe4S_Fe_S_CS"/>
</dbReference>
<evidence type="ECO:0000256" key="1">
    <source>
        <dbReference type="ARBA" id="ARBA00022723"/>
    </source>
</evidence>
<evidence type="ECO:0000313" key="5">
    <source>
        <dbReference type="EMBL" id="WRO20599.1"/>
    </source>
</evidence>
<gene>
    <name evidence="5" type="ORF">MFMK1_000382</name>
</gene>
<keyword evidence="3" id="KW-0411">Iron-sulfur</keyword>
<dbReference type="RefSeq" id="WP_366923488.1">
    <property type="nucleotide sequence ID" value="NZ_CP121694.1"/>
</dbReference>
<evidence type="ECO:0000259" key="4">
    <source>
        <dbReference type="PROSITE" id="PS51379"/>
    </source>
</evidence>
<dbReference type="GO" id="GO:0051536">
    <property type="term" value="F:iron-sulfur cluster binding"/>
    <property type="evidence" value="ECO:0007669"/>
    <property type="project" value="UniProtKB-KW"/>
</dbReference>
<keyword evidence="1" id="KW-0479">Metal-binding</keyword>
<dbReference type="InterPro" id="IPR017896">
    <property type="entry name" value="4Fe4S_Fe-S-bd"/>
</dbReference>
<organism evidence="5 6">
    <name type="scientific">Metallumcola ferriviriculae</name>
    <dbReference type="NCBI Taxonomy" id="3039180"/>
    <lineage>
        <taxon>Bacteria</taxon>
        <taxon>Bacillati</taxon>
        <taxon>Bacillota</taxon>
        <taxon>Clostridia</taxon>
        <taxon>Neomoorellales</taxon>
        <taxon>Desulfitibacteraceae</taxon>
        <taxon>Metallumcola</taxon>
    </lineage>
</organism>
<dbReference type="EMBL" id="CP121694">
    <property type="protein sequence ID" value="WRO20599.1"/>
    <property type="molecule type" value="Genomic_DNA"/>
</dbReference>
<feature type="domain" description="4Fe-4S ferredoxin-type" evidence="4">
    <location>
        <begin position="38"/>
        <end position="66"/>
    </location>
</feature>